<protein>
    <submittedName>
        <fullName evidence="1">Uncharacterized protein</fullName>
    </submittedName>
</protein>
<organism evidence="1 2">
    <name type="scientific">Lacticaseibacillus paracasei NRIC 0644</name>
    <dbReference type="NCBI Taxonomy" id="1435038"/>
    <lineage>
        <taxon>Bacteria</taxon>
        <taxon>Bacillati</taxon>
        <taxon>Bacillota</taxon>
        <taxon>Bacilli</taxon>
        <taxon>Lactobacillales</taxon>
        <taxon>Lactobacillaceae</taxon>
        <taxon>Lacticaseibacillus</taxon>
    </lineage>
</organism>
<comment type="caution">
    <text evidence="1">The sequence shown here is derived from an EMBL/GenBank/DDBJ whole genome shotgun (WGS) entry which is preliminary data.</text>
</comment>
<gene>
    <name evidence="1" type="ORF">LC0644_1062</name>
</gene>
<dbReference type="AlphaFoldDB" id="A0A0C9QCT4"/>
<proteinExistence type="predicted"/>
<dbReference type="EMBL" id="BAYM01000080">
    <property type="protein sequence ID" value="GAN36473.1"/>
    <property type="molecule type" value="Genomic_DNA"/>
</dbReference>
<dbReference type="Proteomes" id="UP000032552">
    <property type="component" value="Unassembled WGS sequence"/>
</dbReference>
<reference evidence="2" key="1">
    <citation type="submission" date="2014-05" db="EMBL/GenBank/DDBJ databases">
        <title>Whole genome sequencing of Lactobacillus casei NRIC0644.</title>
        <authorList>
            <person name="Atarashi H."/>
            <person name="Yoshida Y."/>
            <person name="Fujimura S."/>
            <person name="Tanaka N."/>
            <person name="Shiwa Y."/>
            <person name="Yoshikawa H."/>
            <person name="Okada S."/>
            <person name="Nakagawa J."/>
        </authorList>
    </citation>
    <scope>NUCLEOTIDE SEQUENCE [LARGE SCALE GENOMIC DNA]</scope>
    <source>
        <strain evidence="2">NRIC0644</strain>
    </source>
</reference>
<evidence type="ECO:0000313" key="2">
    <source>
        <dbReference type="Proteomes" id="UP000032552"/>
    </source>
</evidence>
<sequence length="118" mass="13847">MLDGLIDLLKTTKLPVVYGAWGVGHAPPLPYLVVMEQYRDDLYADDQHFYCVHNYDVELYFDRKDPRIEQSIEDLFATHDIVFEVAADQYLSNERMYQRIYSIELSKAQPLKEENINA</sequence>
<evidence type="ECO:0000313" key="1">
    <source>
        <dbReference type="EMBL" id="GAN36473.1"/>
    </source>
</evidence>
<name>A0A0C9QCT4_LACPA</name>
<dbReference type="RefSeq" id="WP_045624826.1">
    <property type="nucleotide sequence ID" value="NZ_BAYM01000080.1"/>
</dbReference>
<accession>A0A0C9QCT4</accession>